<keyword evidence="2" id="KW-1185">Reference proteome</keyword>
<dbReference type="EMBL" id="JAYKXH010000011">
    <property type="protein sequence ID" value="KAK7153178.1"/>
    <property type="molecule type" value="Genomic_DNA"/>
</dbReference>
<evidence type="ECO:0000313" key="1">
    <source>
        <dbReference type="EMBL" id="KAK7153178.1"/>
    </source>
</evidence>
<proteinExistence type="predicted"/>
<dbReference type="Proteomes" id="UP001364617">
    <property type="component" value="Unassembled WGS sequence"/>
</dbReference>
<sequence length="47" mass="5277">MKRIMPLKDLLSCTKMKSTATASSYGSSLALPIMYDASEEDHNRERV</sequence>
<gene>
    <name evidence="1" type="ORF">R3I93_011166</name>
</gene>
<dbReference type="AlphaFoldDB" id="A0AAN9H556"/>
<name>A0AAN9H556_9TELE</name>
<protein>
    <submittedName>
        <fullName evidence="1">Uncharacterized protein</fullName>
    </submittedName>
</protein>
<reference evidence="1 2" key="1">
    <citation type="submission" date="2024-02" db="EMBL/GenBank/DDBJ databases">
        <title>Chromosome-level genome assembly of the Eurasian Minnow (Phoxinus phoxinus).</title>
        <authorList>
            <person name="Oriowo T.O."/>
            <person name="Martin S."/>
            <person name="Stange M."/>
            <person name="Chrysostomakis Y."/>
            <person name="Brown T."/>
            <person name="Winkler S."/>
            <person name="Kukowka S."/>
            <person name="Myers E.W."/>
            <person name="Bohne A."/>
        </authorList>
    </citation>
    <scope>NUCLEOTIDE SEQUENCE [LARGE SCALE GENOMIC DNA]</scope>
    <source>
        <strain evidence="1">ZFMK-TIS-60720</strain>
        <tissue evidence="1">Whole Organism</tissue>
    </source>
</reference>
<evidence type="ECO:0000313" key="2">
    <source>
        <dbReference type="Proteomes" id="UP001364617"/>
    </source>
</evidence>
<accession>A0AAN9H556</accession>
<comment type="caution">
    <text evidence="1">The sequence shown here is derived from an EMBL/GenBank/DDBJ whole genome shotgun (WGS) entry which is preliminary data.</text>
</comment>
<organism evidence="1 2">
    <name type="scientific">Phoxinus phoxinus</name>
    <name type="common">Eurasian minnow</name>
    <dbReference type="NCBI Taxonomy" id="58324"/>
    <lineage>
        <taxon>Eukaryota</taxon>
        <taxon>Metazoa</taxon>
        <taxon>Chordata</taxon>
        <taxon>Craniata</taxon>
        <taxon>Vertebrata</taxon>
        <taxon>Euteleostomi</taxon>
        <taxon>Actinopterygii</taxon>
        <taxon>Neopterygii</taxon>
        <taxon>Teleostei</taxon>
        <taxon>Ostariophysi</taxon>
        <taxon>Cypriniformes</taxon>
        <taxon>Leuciscidae</taxon>
        <taxon>Phoxininae</taxon>
        <taxon>Phoxinus</taxon>
    </lineage>
</organism>